<dbReference type="InterPro" id="IPR000683">
    <property type="entry name" value="Gfo/Idh/MocA-like_OxRdtase_N"/>
</dbReference>
<dbReference type="OrthoDB" id="9788246at2"/>
<keyword evidence="6" id="KW-1185">Reference proteome</keyword>
<dbReference type="Proteomes" id="UP000319143">
    <property type="component" value="Unassembled WGS sequence"/>
</dbReference>
<dbReference type="SUPFAM" id="SSF51735">
    <property type="entry name" value="NAD(P)-binding Rossmann-fold domains"/>
    <property type="match status" value="1"/>
</dbReference>
<keyword evidence="5" id="KW-0560">Oxidoreductase</keyword>
<feature type="signal peptide" evidence="2">
    <location>
        <begin position="1"/>
        <end position="34"/>
    </location>
</feature>
<accession>A0A5C6E590</accession>
<protein>
    <submittedName>
        <fullName evidence="5">Inositol 2-dehydrogenase/D-chiro-inositol 3-dehydrogenase</fullName>
        <ecNumber evidence="5">1.1.1.18</ecNumber>
    </submittedName>
</protein>
<gene>
    <name evidence="5" type="primary">iolG_9</name>
    <name evidence="5" type="ORF">Poly41_10610</name>
</gene>
<dbReference type="EC" id="1.1.1.18" evidence="5"/>
<evidence type="ECO:0000313" key="5">
    <source>
        <dbReference type="EMBL" id="TWU42761.1"/>
    </source>
</evidence>
<keyword evidence="2" id="KW-0732">Signal</keyword>
<feature type="chain" id="PRO_5022985301" evidence="2">
    <location>
        <begin position="35"/>
        <end position="423"/>
    </location>
</feature>
<dbReference type="InterPro" id="IPR036291">
    <property type="entry name" value="NAD(P)-bd_dom_sf"/>
</dbReference>
<evidence type="ECO:0000259" key="4">
    <source>
        <dbReference type="Pfam" id="PF19051"/>
    </source>
</evidence>
<dbReference type="Gene3D" id="3.40.50.720">
    <property type="entry name" value="NAD(P)-binding Rossmann-like Domain"/>
    <property type="match status" value="1"/>
</dbReference>
<feature type="domain" description="Gfo/Idh/MocA-like oxidoreductase bacterial type C-terminal" evidence="4">
    <location>
        <begin position="202"/>
        <end position="418"/>
    </location>
</feature>
<organism evidence="5 6">
    <name type="scientific">Novipirellula artificiosorum</name>
    <dbReference type="NCBI Taxonomy" id="2528016"/>
    <lineage>
        <taxon>Bacteria</taxon>
        <taxon>Pseudomonadati</taxon>
        <taxon>Planctomycetota</taxon>
        <taxon>Planctomycetia</taxon>
        <taxon>Pirellulales</taxon>
        <taxon>Pirellulaceae</taxon>
        <taxon>Novipirellula</taxon>
    </lineage>
</organism>
<evidence type="ECO:0000313" key="6">
    <source>
        <dbReference type="Proteomes" id="UP000319143"/>
    </source>
</evidence>
<evidence type="ECO:0000256" key="2">
    <source>
        <dbReference type="SAM" id="SignalP"/>
    </source>
</evidence>
<comment type="caution">
    <text evidence="5">The sequence shown here is derived from an EMBL/GenBank/DDBJ whole genome shotgun (WGS) entry which is preliminary data.</text>
</comment>
<feature type="domain" description="Gfo/Idh/MocA-like oxidoreductase N-terminal" evidence="3">
    <location>
        <begin position="47"/>
        <end position="162"/>
    </location>
</feature>
<dbReference type="SUPFAM" id="SSF55347">
    <property type="entry name" value="Glyceraldehyde-3-phosphate dehydrogenase-like, C-terminal domain"/>
    <property type="match status" value="1"/>
</dbReference>
<name>A0A5C6E590_9BACT</name>
<dbReference type="Gene3D" id="3.30.360.10">
    <property type="entry name" value="Dihydrodipicolinate Reductase, domain 2"/>
    <property type="match status" value="1"/>
</dbReference>
<dbReference type="GO" id="GO:0000166">
    <property type="term" value="F:nucleotide binding"/>
    <property type="evidence" value="ECO:0007669"/>
    <property type="project" value="InterPro"/>
</dbReference>
<dbReference type="AlphaFoldDB" id="A0A5C6E590"/>
<feature type="region of interest" description="Disordered" evidence="1">
    <location>
        <begin position="395"/>
        <end position="423"/>
    </location>
</feature>
<dbReference type="EMBL" id="SJPV01000001">
    <property type="protein sequence ID" value="TWU42761.1"/>
    <property type="molecule type" value="Genomic_DNA"/>
</dbReference>
<evidence type="ECO:0000259" key="3">
    <source>
        <dbReference type="Pfam" id="PF01408"/>
    </source>
</evidence>
<sequence length="423" mass="47472" precursor="true">MPRSPQSSRRRFLKRSAAASAIALPYFIPQGVLAAAGRPGANDRVIIGFVGTGGRARQLMDHVPADGRIVSICDVYQQRMIDTLKEKQQNWKTYSSHEQMFESENLDAVVVATPDHARVLPCIHACQAELDIYAEKPLTLTIHEGRVLVNAVRKYNRVFQVGSQQRTMELNRFACELVRSGGIGKIKRVQGICYTGPRDYQGLPEQPIPEGDNWDVWQAQTEARPFNHALQFGWMGWRAYSGGEMTNWGAHGVDQIQWALGKSLTGPEEIWPVTPGPNGKVSMRYADGIQVDYELDKGPMGGGIFTGSDAKIEINRNKFTTNPPDFVRNPPALEEALSWEGAGWVARPHIQNWLDCIRTRKTPNADVEIGHRSISVCHLVNIARQVGRKLRWDPNEEQFPGDEEANAYLDRPRRQGWELPDLA</sequence>
<proteinExistence type="predicted"/>
<dbReference type="RefSeq" id="WP_146524750.1">
    <property type="nucleotide sequence ID" value="NZ_SJPV01000001.1"/>
</dbReference>
<dbReference type="InterPro" id="IPR043906">
    <property type="entry name" value="Gfo/Idh/MocA_OxRdtase_bact_C"/>
</dbReference>
<dbReference type="GO" id="GO:0050112">
    <property type="term" value="F:inositol 2-dehydrogenase (NAD+) activity"/>
    <property type="evidence" value="ECO:0007669"/>
    <property type="project" value="UniProtKB-EC"/>
</dbReference>
<feature type="compositionally biased region" description="Acidic residues" evidence="1">
    <location>
        <begin position="395"/>
        <end position="405"/>
    </location>
</feature>
<dbReference type="Pfam" id="PF01408">
    <property type="entry name" value="GFO_IDH_MocA"/>
    <property type="match status" value="1"/>
</dbReference>
<dbReference type="InterPro" id="IPR006311">
    <property type="entry name" value="TAT_signal"/>
</dbReference>
<dbReference type="PANTHER" id="PTHR43818">
    <property type="entry name" value="BCDNA.GH03377"/>
    <property type="match status" value="1"/>
</dbReference>
<evidence type="ECO:0000256" key="1">
    <source>
        <dbReference type="SAM" id="MobiDB-lite"/>
    </source>
</evidence>
<reference evidence="5 6" key="1">
    <citation type="submission" date="2019-02" db="EMBL/GenBank/DDBJ databases">
        <title>Deep-cultivation of Planctomycetes and their phenomic and genomic characterization uncovers novel biology.</title>
        <authorList>
            <person name="Wiegand S."/>
            <person name="Jogler M."/>
            <person name="Boedeker C."/>
            <person name="Pinto D."/>
            <person name="Vollmers J."/>
            <person name="Rivas-Marin E."/>
            <person name="Kohn T."/>
            <person name="Peeters S.H."/>
            <person name="Heuer A."/>
            <person name="Rast P."/>
            <person name="Oberbeckmann S."/>
            <person name="Bunk B."/>
            <person name="Jeske O."/>
            <person name="Meyerdierks A."/>
            <person name="Storesund J.E."/>
            <person name="Kallscheuer N."/>
            <person name="Luecker S."/>
            <person name="Lage O.M."/>
            <person name="Pohl T."/>
            <person name="Merkel B.J."/>
            <person name="Hornburger P."/>
            <person name="Mueller R.-W."/>
            <person name="Bruemmer F."/>
            <person name="Labrenz M."/>
            <person name="Spormann A.M."/>
            <person name="Op Den Camp H."/>
            <person name="Overmann J."/>
            <person name="Amann R."/>
            <person name="Jetten M.S.M."/>
            <person name="Mascher T."/>
            <person name="Medema M.H."/>
            <person name="Devos D.P."/>
            <person name="Kaster A.-K."/>
            <person name="Ovreas L."/>
            <person name="Rohde M."/>
            <person name="Galperin M.Y."/>
            <person name="Jogler C."/>
        </authorList>
    </citation>
    <scope>NUCLEOTIDE SEQUENCE [LARGE SCALE GENOMIC DNA]</scope>
    <source>
        <strain evidence="5 6">Poly41</strain>
    </source>
</reference>
<dbReference type="InterPro" id="IPR050463">
    <property type="entry name" value="Gfo/Idh/MocA_oxidrdct_glycsds"/>
</dbReference>
<dbReference type="Pfam" id="PF19051">
    <property type="entry name" value="GFO_IDH_MocA_C2"/>
    <property type="match status" value="1"/>
</dbReference>
<dbReference type="PANTHER" id="PTHR43818:SF5">
    <property type="entry name" value="OXIDOREDUCTASE FAMILY PROTEIN"/>
    <property type="match status" value="1"/>
</dbReference>
<dbReference type="PROSITE" id="PS51318">
    <property type="entry name" value="TAT"/>
    <property type="match status" value="1"/>
</dbReference>